<accession>B4D6Q6</accession>
<dbReference type="PANTHER" id="PTHR44591">
    <property type="entry name" value="STRESS RESPONSE REGULATOR PROTEIN 1"/>
    <property type="match status" value="1"/>
</dbReference>
<evidence type="ECO:0000259" key="5">
    <source>
        <dbReference type="PROSITE" id="PS50006"/>
    </source>
</evidence>
<dbReference type="InterPro" id="IPR050595">
    <property type="entry name" value="Bact_response_regulator"/>
</dbReference>
<dbReference type="Gene3D" id="3.40.50.2300">
    <property type="match status" value="1"/>
</dbReference>
<dbReference type="SMART" id="SM00448">
    <property type="entry name" value="REC"/>
    <property type="match status" value="1"/>
</dbReference>
<organism evidence="7 8">
    <name type="scientific">Chthoniobacter flavus Ellin428</name>
    <dbReference type="NCBI Taxonomy" id="497964"/>
    <lineage>
        <taxon>Bacteria</taxon>
        <taxon>Pseudomonadati</taxon>
        <taxon>Verrucomicrobiota</taxon>
        <taxon>Spartobacteria</taxon>
        <taxon>Chthoniobacterales</taxon>
        <taxon>Chthoniobacteraceae</taxon>
        <taxon>Chthoniobacter</taxon>
    </lineage>
</organism>
<sequence>MPTLRIKLPDQSEITHELTADKVTVGRRPDNTIQVIDRSVSAHHAELLMSDDGHYRLHDLGSTNLSFVDGSPITDYHLRQPCRVTFGTVECEFDPARGSGLPRMSNAQLEKDMAFLRGENADLQGQIVALQRQIDILSSARLVTKKADNTPFAAANDTMKTIVAERDDLRHLSAGLKLELEKLREELSATTRERDAARQACELLQAEKVTHSRELQMLRQQAGVDVEGVNGSAVHFDSSEPLESSAGDTAPVGSMPAPPMTLPAAPVAAPAPAAAPSTPAKIAVAVPGESPTEATQKINLPLPPHLQAIATPLKCLAMALNRLQANGNDRGARAQLATQGAKLAQAASTLGNHPIVRISLAMEALLQECIGKADGPTAAQIQTLTQATELISSLLDPRHHDRAKGLPHPKVLAVDDDNDLLHTLAATLELAQLPTTTCSDSGTAEQLIDKEDYDLLLLDVGLPNVNGPTLCDRLRQKDAYRKTPVIFLTVTNTLDGRAQASLSGGNDFLPKPFNTAELTVKAETWIWKNRLGLL</sequence>
<dbReference type="Pfam" id="PF00498">
    <property type="entry name" value="FHA"/>
    <property type="match status" value="1"/>
</dbReference>
<dbReference type="CDD" id="cd17574">
    <property type="entry name" value="REC_OmpR"/>
    <property type="match status" value="1"/>
</dbReference>
<evidence type="ECO:0000256" key="2">
    <source>
        <dbReference type="PROSITE-ProRule" id="PRU00169"/>
    </source>
</evidence>
<dbReference type="STRING" id="497964.CfE428DRAFT_4596"/>
<keyword evidence="8" id="KW-1185">Reference proteome</keyword>
<keyword evidence="1 2" id="KW-0597">Phosphoprotein</keyword>
<dbReference type="eggNOG" id="COG0745">
    <property type="taxonomic scope" value="Bacteria"/>
</dbReference>
<comment type="caution">
    <text evidence="7">The sequence shown here is derived from an EMBL/GenBank/DDBJ whole genome shotgun (WGS) entry which is preliminary data.</text>
</comment>
<name>B4D6Q6_9BACT</name>
<feature type="domain" description="Response regulatory" evidence="6">
    <location>
        <begin position="410"/>
        <end position="526"/>
    </location>
</feature>
<evidence type="ECO:0000256" key="4">
    <source>
        <dbReference type="SAM" id="MobiDB-lite"/>
    </source>
</evidence>
<feature type="coiled-coil region" evidence="3">
    <location>
        <begin position="106"/>
        <end position="140"/>
    </location>
</feature>
<dbReference type="PROSITE" id="PS50110">
    <property type="entry name" value="RESPONSE_REGULATORY"/>
    <property type="match status" value="1"/>
</dbReference>
<dbReference type="GO" id="GO:0000160">
    <property type="term" value="P:phosphorelay signal transduction system"/>
    <property type="evidence" value="ECO:0007669"/>
    <property type="project" value="InterPro"/>
</dbReference>
<dbReference type="Proteomes" id="UP000005824">
    <property type="component" value="Unassembled WGS sequence"/>
</dbReference>
<dbReference type="InterPro" id="IPR000253">
    <property type="entry name" value="FHA_dom"/>
</dbReference>
<dbReference type="InterPro" id="IPR008984">
    <property type="entry name" value="SMAD_FHA_dom_sf"/>
</dbReference>
<dbReference type="CDD" id="cd00060">
    <property type="entry name" value="FHA"/>
    <property type="match status" value="1"/>
</dbReference>
<feature type="region of interest" description="Disordered" evidence="4">
    <location>
        <begin position="234"/>
        <end position="258"/>
    </location>
</feature>
<feature type="modified residue" description="4-aspartylphosphate" evidence="2">
    <location>
        <position position="459"/>
    </location>
</feature>
<dbReference type="SUPFAM" id="SSF52172">
    <property type="entry name" value="CheY-like"/>
    <property type="match status" value="1"/>
</dbReference>
<evidence type="ECO:0000259" key="6">
    <source>
        <dbReference type="PROSITE" id="PS50110"/>
    </source>
</evidence>
<evidence type="ECO:0000313" key="7">
    <source>
        <dbReference type="EMBL" id="EDY17857.1"/>
    </source>
</evidence>
<evidence type="ECO:0000256" key="3">
    <source>
        <dbReference type="SAM" id="Coils"/>
    </source>
</evidence>
<dbReference type="InterPro" id="IPR011006">
    <property type="entry name" value="CheY-like_superfamily"/>
</dbReference>
<reference evidence="7 8" key="1">
    <citation type="journal article" date="2011" name="J. Bacteriol.">
        <title>Genome sequence of Chthoniobacter flavus Ellin428, an aerobic heterotrophic soil bacterium.</title>
        <authorList>
            <person name="Kant R."/>
            <person name="van Passel M.W."/>
            <person name="Palva A."/>
            <person name="Lucas S."/>
            <person name="Lapidus A."/>
            <person name="Glavina Del Rio T."/>
            <person name="Dalin E."/>
            <person name="Tice H."/>
            <person name="Bruce D."/>
            <person name="Goodwin L."/>
            <person name="Pitluck S."/>
            <person name="Larimer F.W."/>
            <person name="Land M.L."/>
            <person name="Hauser L."/>
            <person name="Sangwan P."/>
            <person name="de Vos W.M."/>
            <person name="Janssen P.H."/>
            <person name="Smidt H."/>
        </authorList>
    </citation>
    <scope>NUCLEOTIDE SEQUENCE [LARGE SCALE GENOMIC DNA]</scope>
    <source>
        <strain evidence="7 8">Ellin428</strain>
    </source>
</reference>
<protein>
    <submittedName>
        <fullName evidence="7">FHA domain containing protein</fullName>
    </submittedName>
</protein>
<dbReference type="AlphaFoldDB" id="B4D6Q6"/>
<evidence type="ECO:0000313" key="8">
    <source>
        <dbReference type="Proteomes" id="UP000005824"/>
    </source>
</evidence>
<dbReference type="SMART" id="SM00240">
    <property type="entry name" value="FHA"/>
    <property type="match status" value="1"/>
</dbReference>
<gene>
    <name evidence="7" type="ORF">CfE428DRAFT_4596</name>
</gene>
<feature type="coiled-coil region" evidence="3">
    <location>
        <begin position="166"/>
        <end position="221"/>
    </location>
</feature>
<dbReference type="eggNOG" id="COG1716">
    <property type="taxonomic scope" value="Bacteria"/>
</dbReference>
<dbReference type="Gene3D" id="2.60.200.20">
    <property type="match status" value="1"/>
</dbReference>
<dbReference type="EMBL" id="ABVL01000016">
    <property type="protein sequence ID" value="EDY17857.1"/>
    <property type="molecule type" value="Genomic_DNA"/>
</dbReference>
<dbReference type="PANTHER" id="PTHR44591:SF3">
    <property type="entry name" value="RESPONSE REGULATORY DOMAIN-CONTAINING PROTEIN"/>
    <property type="match status" value="1"/>
</dbReference>
<dbReference type="RefSeq" id="WP_006981917.1">
    <property type="nucleotide sequence ID" value="NZ_ABVL01000016.1"/>
</dbReference>
<proteinExistence type="predicted"/>
<dbReference type="PROSITE" id="PS50006">
    <property type="entry name" value="FHA_DOMAIN"/>
    <property type="match status" value="1"/>
</dbReference>
<feature type="domain" description="FHA" evidence="5">
    <location>
        <begin position="23"/>
        <end position="73"/>
    </location>
</feature>
<evidence type="ECO:0000256" key="1">
    <source>
        <dbReference type="ARBA" id="ARBA00022553"/>
    </source>
</evidence>
<dbReference type="SUPFAM" id="SSF49879">
    <property type="entry name" value="SMAD/FHA domain"/>
    <property type="match status" value="1"/>
</dbReference>
<dbReference type="Pfam" id="PF00072">
    <property type="entry name" value="Response_reg"/>
    <property type="match status" value="1"/>
</dbReference>
<keyword evidence="3" id="KW-0175">Coiled coil</keyword>
<dbReference type="InParanoid" id="B4D6Q6"/>
<dbReference type="InterPro" id="IPR001789">
    <property type="entry name" value="Sig_transdc_resp-reg_receiver"/>
</dbReference>